<dbReference type="SUPFAM" id="SSF56954">
    <property type="entry name" value="Outer membrane efflux proteins (OEP)"/>
    <property type="match status" value="1"/>
</dbReference>
<organism evidence="9 10">
    <name type="scientific">Halothiobacillus diazotrophicus</name>
    <dbReference type="NCBI Taxonomy" id="1860122"/>
    <lineage>
        <taxon>Bacteria</taxon>
        <taxon>Pseudomonadati</taxon>
        <taxon>Pseudomonadota</taxon>
        <taxon>Gammaproteobacteria</taxon>
        <taxon>Chromatiales</taxon>
        <taxon>Halothiobacillaceae</taxon>
        <taxon>Halothiobacillus</taxon>
    </lineage>
</organism>
<gene>
    <name evidence="9" type="ORF">A9404_03055</name>
</gene>
<feature type="signal peptide" evidence="8">
    <location>
        <begin position="1"/>
        <end position="18"/>
    </location>
</feature>
<dbReference type="KEGG" id="haz:A9404_03055"/>
<keyword evidence="3" id="KW-0813">Transport</keyword>
<evidence type="ECO:0000256" key="6">
    <source>
        <dbReference type="ARBA" id="ARBA00023136"/>
    </source>
</evidence>
<dbReference type="PANTHER" id="PTHR30026">
    <property type="entry name" value="OUTER MEMBRANE PROTEIN TOLC"/>
    <property type="match status" value="1"/>
</dbReference>
<evidence type="ECO:0000256" key="8">
    <source>
        <dbReference type="SAM" id="SignalP"/>
    </source>
</evidence>
<evidence type="ECO:0000256" key="7">
    <source>
        <dbReference type="ARBA" id="ARBA00023237"/>
    </source>
</evidence>
<evidence type="ECO:0000256" key="3">
    <source>
        <dbReference type="ARBA" id="ARBA00022448"/>
    </source>
</evidence>
<dbReference type="GO" id="GO:0009279">
    <property type="term" value="C:cell outer membrane"/>
    <property type="evidence" value="ECO:0007669"/>
    <property type="project" value="UniProtKB-SubCell"/>
</dbReference>
<sequence>MSAWTLTALLLGAPAALADNPDLKPMAISASATQGAPLTVQDAIKRALGQNPIMQQSQAAISQAQGAIREANGNLLPKLDLSVGAMASNNALNVFGMKLNQGRANFNDFGVQQFFANAGPTFANLDGAAATPPDALNHPGWYRNFQTTLKLSIPIYNGGKIRDMRRQAEAYLRAAQSGDVAARQQLILHVVQAYAGIDAAKAFVDVTRRAVDAAQSYLDLSDRLYKQGVVSKSDYLHAQVNLGDVQLRHQQAIDQLSNAKDGLRILIGMDADESFTVDEMIHIPAPAGTLSEARSRALDHNPQVQALTQQIDAARSGVSAARSVYKPQFNLVAQQDWNSYNPGFKNDSYTVGGVMSWNILDFGARSGQVDRAVAGLSAAQAQQQVAQNQLMSQVGEVWRAAQLADQRLRVKQLAIGQSEEAARLEKLRYSQGLSTMTNLLQAQAELDKSRAEFVQAQYELVLQRAKLLLTTGELESDAIGASPLQVSTGSNPSNKVVNSHARQ</sequence>
<comment type="subcellular location">
    <subcellularLocation>
        <location evidence="1">Cell outer membrane</location>
    </subcellularLocation>
</comment>
<protein>
    <recommendedName>
        <fullName evidence="11">Transporter</fullName>
    </recommendedName>
</protein>
<dbReference type="GO" id="GO:0015562">
    <property type="term" value="F:efflux transmembrane transporter activity"/>
    <property type="evidence" value="ECO:0007669"/>
    <property type="project" value="InterPro"/>
</dbReference>
<evidence type="ECO:0000313" key="9">
    <source>
        <dbReference type="EMBL" id="ANJ66492.1"/>
    </source>
</evidence>
<accession>A0A191ZF53</accession>
<keyword evidence="10" id="KW-1185">Reference proteome</keyword>
<dbReference type="RefSeq" id="WP_066098559.1">
    <property type="nucleotide sequence ID" value="NZ_CP016027.1"/>
</dbReference>
<dbReference type="PANTHER" id="PTHR30026:SF21">
    <property type="entry name" value="SLR1270 PROTEIN"/>
    <property type="match status" value="1"/>
</dbReference>
<name>A0A191ZF53_9GAMM</name>
<evidence type="ECO:0000256" key="2">
    <source>
        <dbReference type="ARBA" id="ARBA00007613"/>
    </source>
</evidence>
<evidence type="ECO:0000256" key="1">
    <source>
        <dbReference type="ARBA" id="ARBA00004442"/>
    </source>
</evidence>
<keyword evidence="4" id="KW-1134">Transmembrane beta strand</keyword>
<keyword evidence="5" id="KW-0812">Transmembrane</keyword>
<keyword evidence="6" id="KW-0472">Membrane</keyword>
<reference evidence="9 10" key="1">
    <citation type="submission" date="2016-06" db="EMBL/GenBank/DDBJ databases">
        <title>Insight into the functional genes involving in sulfur oxidation in Pearl River water.</title>
        <authorList>
            <person name="Luo J."/>
            <person name="Tan X."/>
            <person name="Lin W."/>
        </authorList>
    </citation>
    <scope>NUCLEOTIDE SEQUENCE [LARGE SCALE GENOMIC DNA]</scope>
    <source>
        <strain evidence="9 10">LS2</strain>
    </source>
</reference>
<dbReference type="EMBL" id="CP016027">
    <property type="protein sequence ID" value="ANJ66492.1"/>
    <property type="molecule type" value="Genomic_DNA"/>
</dbReference>
<dbReference type="STRING" id="1860122.A9404_03055"/>
<dbReference type="GO" id="GO:0015288">
    <property type="term" value="F:porin activity"/>
    <property type="evidence" value="ECO:0007669"/>
    <property type="project" value="TreeGrafter"/>
</dbReference>
<dbReference type="Pfam" id="PF02321">
    <property type="entry name" value="OEP"/>
    <property type="match status" value="2"/>
</dbReference>
<evidence type="ECO:0000256" key="5">
    <source>
        <dbReference type="ARBA" id="ARBA00022692"/>
    </source>
</evidence>
<keyword evidence="8" id="KW-0732">Signal</keyword>
<evidence type="ECO:0008006" key="11">
    <source>
        <dbReference type="Google" id="ProtNLM"/>
    </source>
</evidence>
<comment type="similarity">
    <text evidence="2">Belongs to the outer membrane factor (OMF) (TC 1.B.17) family.</text>
</comment>
<dbReference type="InterPro" id="IPR003423">
    <property type="entry name" value="OMP_efflux"/>
</dbReference>
<evidence type="ECO:0000256" key="4">
    <source>
        <dbReference type="ARBA" id="ARBA00022452"/>
    </source>
</evidence>
<keyword evidence="7" id="KW-0998">Cell outer membrane</keyword>
<proteinExistence type="inferred from homology"/>
<dbReference type="Proteomes" id="UP000078596">
    <property type="component" value="Chromosome"/>
</dbReference>
<dbReference type="Gene3D" id="1.20.1600.10">
    <property type="entry name" value="Outer membrane efflux proteins (OEP)"/>
    <property type="match status" value="1"/>
</dbReference>
<evidence type="ECO:0000313" key="10">
    <source>
        <dbReference type="Proteomes" id="UP000078596"/>
    </source>
</evidence>
<dbReference type="InterPro" id="IPR051906">
    <property type="entry name" value="TolC-like"/>
</dbReference>
<dbReference type="AlphaFoldDB" id="A0A191ZF53"/>
<feature type="chain" id="PRO_5008250352" description="Transporter" evidence="8">
    <location>
        <begin position="19"/>
        <end position="503"/>
    </location>
</feature>
<dbReference type="GO" id="GO:1990281">
    <property type="term" value="C:efflux pump complex"/>
    <property type="evidence" value="ECO:0007669"/>
    <property type="project" value="TreeGrafter"/>
</dbReference>